<evidence type="ECO:0000313" key="1">
    <source>
        <dbReference type="EMBL" id="JAD36756.1"/>
    </source>
</evidence>
<reference evidence="1" key="2">
    <citation type="journal article" date="2015" name="Data Brief">
        <title>Shoot transcriptome of the giant reed, Arundo donax.</title>
        <authorList>
            <person name="Barrero R.A."/>
            <person name="Guerrero F.D."/>
            <person name="Moolhuijzen P."/>
            <person name="Goolsby J.A."/>
            <person name="Tidwell J."/>
            <person name="Bellgard S.E."/>
            <person name="Bellgard M.I."/>
        </authorList>
    </citation>
    <scope>NUCLEOTIDE SEQUENCE</scope>
    <source>
        <tissue evidence="1">Shoot tissue taken approximately 20 cm above the soil surface</tissue>
    </source>
</reference>
<sequence length="50" mass="5849">MFMCLCRKSPPITLMARGKPPHLPRISYPIFFSLNFKLISLSSYDLFLEQ</sequence>
<dbReference type="EMBL" id="GBRH01261139">
    <property type="protein sequence ID" value="JAD36756.1"/>
    <property type="molecule type" value="Transcribed_RNA"/>
</dbReference>
<proteinExistence type="predicted"/>
<reference evidence="1" key="1">
    <citation type="submission" date="2014-09" db="EMBL/GenBank/DDBJ databases">
        <authorList>
            <person name="Magalhaes I.L.F."/>
            <person name="Oliveira U."/>
            <person name="Santos F.R."/>
            <person name="Vidigal T.H.D.A."/>
            <person name="Brescovit A.D."/>
            <person name="Santos A.J."/>
        </authorList>
    </citation>
    <scope>NUCLEOTIDE SEQUENCE</scope>
    <source>
        <tissue evidence="1">Shoot tissue taken approximately 20 cm above the soil surface</tissue>
    </source>
</reference>
<name>A0A0A8ZD69_ARUDO</name>
<dbReference type="AlphaFoldDB" id="A0A0A8ZD69"/>
<organism evidence="1">
    <name type="scientific">Arundo donax</name>
    <name type="common">Giant reed</name>
    <name type="synonym">Donax arundinaceus</name>
    <dbReference type="NCBI Taxonomy" id="35708"/>
    <lineage>
        <taxon>Eukaryota</taxon>
        <taxon>Viridiplantae</taxon>
        <taxon>Streptophyta</taxon>
        <taxon>Embryophyta</taxon>
        <taxon>Tracheophyta</taxon>
        <taxon>Spermatophyta</taxon>
        <taxon>Magnoliopsida</taxon>
        <taxon>Liliopsida</taxon>
        <taxon>Poales</taxon>
        <taxon>Poaceae</taxon>
        <taxon>PACMAD clade</taxon>
        <taxon>Arundinoideae</taxon>
        <taxon>Arundineae</taxon>
        <taxon>Arundo</taxon>
    </lineage>
</organism>
<accession>A0A0A8ZD69</accession>
<protein>
    <submittedName>
        <fullName evidence="1">Uncharacterized protein</fullName>
    </submittedName>
</protein>